<dbReference type="Proteomes" id="UP001292094">
    <property type="component" value="Unassembled WGS sequence"/>
</dbReference>
<dbReference type="EMBL" id="JAWZYT010000790">
    <property type="protein sequence ID" value="KAK4318903.1"/>
    <property type="molecule type" value="Genomic_DNA"/>
</dbReference>
<sequence>MVKEAESSGRRPPWPAALAIMALVGLGGLTWRHLTLEWRVERLEAQLEAGLQTRIELALKAKLEESRVDMKPQQLSTVHTRVQRDLRDSCVCPQGMYVFTLQSTFRQTVIQVHYNFIHHSHVNLSPVRDTRLNC</sequence>
<reference evidence="2" key="1">
    <citation type="submission" date="2023-11" db="EMBL/GenBank/DDBJ databases">
        <title>Genome assemblies of two species of porcelain crab, Petrolisthes cinctipes and Petrolisthes manimaculis (Anomura: Porcellanidae).</title>
        <authorList>
            <person name="Angst P."/>
        </authorList>
    </citation>
    <scope>NUCLEOTIDE SEQUENCE</scope>
    <source>
        <strain evidence="2">PB745_02</strain>
        <tissue evidence="2">Gill</tissue>
    </source>
</reference>
<proteinExistence type="predicted"/>
<evidence type="ECO:0000313" key="3">
    <source>
        <dbReference type="Proteomes" id="UP001292094"/>
    </source>
</evidence>
<dbReference type="AlphaFoldDB" id="A0AAE1UC92"/>
<evidence type="ECO:0000256" key="1">
    <source>
        <dbReference type="SAM" id="Phobius"/>
    </source>
</evidence>
<accession>A0AAE1UC92</accession>
<comment type="caution">
    <text evidence="2">The sequence shown here is derived from an EMBL/GenBank/DDBJ whole genome shotgun (WGS) entry which is preliminary data.</text>
</comment>
<gene>
    <name evidence="2" type="ORF">Pmani_010116</name>
</gene>
<evidence type="ECO:0000313" key="2">
    <source>
        <dbReference type="EMBL" id="KAK4318903.1"/>
    </source>
</evidence>
<keyword evidence="1" id="KW-0812">Transmembrane</keyword>
<keyword evidence="1" id="KW-0472">Membrane</keyword>
<keyword evidence="1" id="KW-1133">Transmembrane helix</keyword>
<protein>
    <submittedName>
        <fullName evidence="2">Uncharacterized protein</fullName>
    </submittedName>
</protein>
<organism evidence="2 3">
    <name type="scientific">Petrolisthes manimaculis</name>
    <dbReference type="NCBI Taxonomy" id="1843537"/>
    <lineage>
        <taxon>Eukaryota</taxon>
        <taxon>Metazoa</taxon>
        <taxon>Ecdysozoa</taxon>
        <taxon>Arthropoda</taxon>
        <taxon>Crustacea</taxon>
        <taxon>Multicrustacea</taxon>
        <taxon>Malacostraca</taxon>
        <taxon>Eumalacostraca</taxon>
        <taxon>Eucarida</taxon>
        <taxon>Decapoda</taxon>
        <taxon>Pleocyemata</taxon>
        <taxon>Anomura</taxon>
        <taxon>Galatheoidea</taxon>
        <taxon>Porcellanidae</taxon>
        <taxon>Petrolisthes</taxon>
    </lineage>
</organism>
<keyword evidence="3" id="KW-1185">Reference proteome</keyword>
<feature type="transmembrane region" description="Helical" evidence="1">
    <location>
        <begin position="12"/>
        <end position="31"/>
    </location>
</feature>
<name>A0AAE1UC92_9EUCA</name>